<sequence length="291" mass="34037">MINRQSLITLLSTYFPEIKSSHWEITPLTGLSGGSYLLQCVQSNRTLQLVARANGETQSCLYVDRRKEARILRQLQPYTFAPTVVGYNAQWLLLAWCEGLHPGPSTFLSADFQCQLANTLAQLHCSALFGYRLQLRDEIAHYGYLVDTKRLSPRWKKLHRHFLSTALPKTLKLAPAHMDVHPKNIISTHTGELMLLDWEYAANTDIAFSLETYFQFNSLTDKQRHFFLMQYCDVQSAYRDKQQLAQHCQLWEPWVKYMTLMWYEVQWNKSQLSHFLVHSQSLRHYFGLLGW</sequence>
<dbReference type="InterPro" id="IPR002575">
    <property type="entry name" value="Aminoglycoside_PTrfase"/>
</dbReference>
<evidence type="ECO:0000313" key="7">
    <source>
        <dbReference type="EMBL" id="MDO7857656.1"/>
    </source>
</evidence>
<dbReference type="InterPro" id="IPR014093">
    <property type="entry name" value="Thiamine_kinase"/>
</dbReference>
<evidence type="ECO:0000256" key="1">
    <source>
        <dbReference type="ARBA" id="ARBA00022679"/>
    </source>
</evidence>
<reference evidence="7" key="1">
    <citation type="submission" date="2023-07" db="EMBL/GenBank/DDBJ databases">
        <authorList>
            <person name="Yang W."/>
            <person name="Chen J."/>
            <person name="Ji P."/>
            <person name="Hu F."/>
        </authorList>
    </citation>
    <scope>NUCLEOTIDE SEQUENCE</scope>
    <source>
        <strain evidence="7">CRE-138-0111</strain>
    </source>
</reference>
<comment type="caution">
    <text evidence="7">The sequence shown here is derived from an EMBL/GenBank/DDBJ whole genome shotgun (WGS) entry which is preliminary data.</text>
</comment>
<organism evidence="7 8">
    <name type="scientific">Providencia huashanensis</name>
    <dbReference type="NCBI Taxonomy" id="3037798"/>
    <lineage>
        <taxon>Bacteria</taxon>
        <taxon>Pseudomonadati</taxon>
        <taxon>Pseudomonadota</taxon>
        <taxon>Gammaproteobacteria</taxon>
        <taxon>Enterobacterales</taxon>
        <taxon>Morganellaceae</taxon>
        <taxon>Providencia</taxon>
    </lineage>
</organism>
<comment type="catalytic activity">
    <reaction evidence="5">
        <text>thiamine + ATP = thiamine phosphate + ADP + H(+)</text>
        <dbReference type="Rhea" id="RHEA:12012"/>
        <dbReference type="ChEBI" id="CHEBI:15378"/>
        <dbReference type="ChEBI" id="CHEBI:18385"/>
        <dbReference type="ChEBI" id="CHEBI:30616"/>
        <dbReference type="ChEBI" id="CHEBI:37575"/>
        <dbReference type="ChEBI" id="CHEBI:456216"/>
        <dbReference type="EC" id="2.7.1.89"/>
    </reaction>
</comment>
<proteinExistence type="inferred from homology"/>
<evidence type="ECO:0000256" key="3">
    <source>
        <dbReference type="ARBA" id="ARBA00022777"/>
    </source>
</evidence>
<dbReference type="Proteomes" id="UP001176478">
    <property type="component" value="Unassembled WGS sequence"/>
</dbReference>
<dbReference type="EC" id="2.7.1.89" evidence="5"/>
<dbReference type="Gene3D" id="3.90.1200.10">
    <property type="match status" value="1"/>
</dbReference>
<gene>
    <name evidence="5" type="primary">thiK</name>
    <name evidence="7" type="ORF">Q5E86_15150</name>
</gene>
<dbReference type="HAMAP" id="MF_01604">
    <property type="entry name" value="Thiamine_kinase"/>
    <property type="match status" value="1"/>
</dbReference>
<protein>
    <recommendedName>
        <fullName evidence="5">Thiamine kinase</fullName>
        <ecNumber evidence="5">2.7.1.89</ecNumber>
    </recommendedName>
</protein>
<evidence type="ECO:0000256" key="2">
    <source>
        <dbReference type="ARBA" id="ARBA00022741"/>
    </source>
</evidence>
<comment type="similarity">
    <text evidence="5">Belongs to the thiamine kinase family.</text>
</comment>
<evidence type="ECO:0000313" key="8">
    <source>
        <dbReference type="Proteomes" id="UP001176478"/>
    </source>
</evidence>
<accession>A0ABT9ASU2</accession>
<dbReference type="EMBL" id="JAUQTG010000009">
    <property type="protein sequence ID" value="MDO7857656.1"/>
    <property type="molecule type" value="Genomic_DNA"/>
</dbReference>
<evidence type="ECO:0000256" key="5">
    <source>
        <dbReference type="HAMAP-Rule" id="MF_01604"/>
    </source>
</evidence>
<keyword evidence="4 5" id="KW-0067">ATP-binding</keyword>
<dbReference type="Pfam" id="PF01636">
    <property type="entry name" value="APH"/>
    <property type="match status" value="1"/>
</dbReference>
<keyword evidence="1 5" id="KW-0808">Transferase</keyword>
<dbReference type="InterPro" id="IPR011009">
    <property type="entry name" value="Kinase-like_dom_sf"/>
</dbReference>
<evidence type="ECO:0000259" key="6">
    <source>
        <dbReference type="Pfam" id="PF01636"/>
    </source>
</evidence>
<keyword evidence="3 5" id="KW-0418">Kinase</keyword>
<keyword evidence="8" id="KW-1185">Reference proteome</keyword>
<dbReference type="SUPFAM" id="SSF56112">
    <property type="entry name" value="Protein kinase-like (PK-like)"/>
    <property type="match status" value="1"/>
</dbReference>
<reference evidence="7" key="2">
    <citation type="journal article" date="2024" name="Int. J. Antimicrob. Agents">
        <title>Identification of a novel Providencia species showing multi-drug-resistant in three patients with hospital-acquired infection.</title>
        <authorList>
            <person name="Yang W."/>
            <person name="Chen J."/>
            <person name="Yang F."/>
            <person name="Ji P."/>
            <person name="Shen S."/>
            <person name="Yin D."/>
            <person name="Hu F."/>
        </authorList>
    </citation>
    <scope>NUCLEOTIDE SEQUENCE</scope>
    <source>
        <strain evidence="7">CRE-138-0111</strain>
    </source>
</reference>
<feature type="domain" description="Aminoglycoside phosphotransferase" evidence="6">
    <location>
        <begin position="64"/>
        <end position="210"/>
    </location>
</feature>
<name>A0ABT9ASU2_9GAMM</name>
<keyword evidence="2 5" id="KW-0547">Nucleotide-binding</keyword>
<dbReference type="GO" id="GO:0016301">
    <property type="term" value="F:kinase activity"/>
    <property type="evidence" value="ECO:0007669"/>
    <property type="project" value="UniProtKB-KW"/>
</dbReference>
<evidence type="ECO:0000256" key="4">
    <source>
        <dbReference type="ARBA" id="ARBA00022840"/>
    </source>
</evidence>
<comment type="pathway">
    <text evidence="5">Cofactor biosynthesis; thiamine diphosphate biosynthesis; thiamine phosphate from thiamine: step 1/1.</text>
</comment>
<comment type="function">
    <text evidence="5">Catalyzes the phosphorylation of thiamine to thiamine phosphate.</text>
</comment>